<keyword evidence="8 14" id="KW-0560">Oxidoreductase</keyword>
<evidence type="ECO:0000313" key="18">
    <source>
        <dbReference type="EMBL" id="AZP05068.1"/>
    </source>
</evidence>
<dbReference type="InterPro" id="IPR016204">
    <property type="entry name" value="HDH"/>
</dbReference>
<accession>A0A3Q9BLA6</accession>
<dbReference type="GO" id="GO:0009088">
    <property type="term" value="P:threonine biosynthetic process"/>
    <property type="evidence" value="ECO:0007669"/>
    <property type="project" value="UniProtKB-UniPathway"/>
</dbReference>
<proteinExistence type="inferred from homology"/>
<dbReference type="GO" id="GO:0009086">
    <property type="term" value="P:methionine biosynthetic process"/>
    <property type="evidence" value="ECO:0007669"/>
    <property type="project" value="UniProtKB-KW"/>
</dbReference>
<dbReference type="UniPathway" id="UPA00051">
    <property type="reaction ID" value="UER00465"/>
</dbReference>
<dbReference type="PROSITE" id="PS01042">
    <property type="entry name" value="HOMOSER_DHGENASE"/>
    <property type="match status" value="1"/>
</dbReference>
<evidence type="ECO:0000256" key="6">
    <source>
        <dbReference type="ARBA" id="ARBA00022605"/>
    </source>
</evidence>
<evidence type="ECO:0000259" key="17">
    <source>
        <dbReference type="Pfam" id="PF03447"/>
    </source>
</evidence>
<dbReference type="InterPro" id="IPR036291">
    <property type="entry name" value="NAD(P)-bd_dom_sf"/>
</dbReference>
<dbReference type="UniPathway" id="UPA00050">
    <property type="reaction ID" value="UER00063"/>
</dbReference>
<comment type="catalytic activity">
    <reaction evidence="11">
        <text>L-homoserine + NADP(+) = L-aspartate 4-semialdehyde + NADPH + H(+)</text>
        <dbReference type="Rhea" id="RHEA:15761"/>
        <dbReference type="ChEBI" id="CHEBI:15378"/>
        <dbReference type="ChEBI" id="CHEBI:57476"/>
        <dbReference type="ChEBI" id="CHEBI:57783"/>
        <dbReference type="ChEBI" id="CHEBI:58349"/>
        <dbReference type="ChEBI" id="CHEBI:537519"/>
        <dbReference type="EC" id="1.1.1.3"/>
    </reaction>
    <physiologicalReaction direction="right-to-left" evidence="11">
        <dbReference type="Rhea" id="RHEA:15763"/>
    </physiologicalReaction>
</comment>
<dbReference type="AlphaFoldDB" id="A0A3Q9BLA6"/>
<evidence type="ECO:0000256" key="14">
    <source>
        <dbReference type="RuleBase" id="RU000579"/>
    </source>
</evidence>
<evidence type="ECO:0000256" key="4">
    <source>
        <dbReference type="ARBA" id="ARBA00013213"/>
    </source>
</evidence>
<feature type="active site" description="Proton donor" evidence="12">
    <location>
        <position position="211"/>
    </location>
</feature>
<dbReference type="SUPFAM" id="SSF55347">
    <property type="entry name" value="Glyceraldehyde-3-phosphate dehydrogenase-like, C-terminal domain"/>
    <property type="match status" value="1"/>
</dbReference>
<dbReference type="InterPro" id="IPR005106">
    <property type="entry name" value="Asp/hSer_DH_NAD-bd"/>
</dbReference>
<evidence type="ECO:0000259" key="16">
    <source>
        <dbReference type="Pfam" id="PF00742"/>
    </source>
</evidence>
<protein>
    <recommendedName>
        <fullName evidence="5 14">Homoserine dehydrogenase</fullName>
        <ecNumber evidence="4 14">1.1.1.3</ecNumber>
    </recommendedName>
</protein>
<evidence type="ECO:0000256" key="9">
    <source>
        <dbReference type="ARBA" id="ARBA00023053"/>
    </source>
</evidence>
<dbReference type="Proteomes" id="UP000273326">
    <property type="component" value="Chromosome"/>
</dbReference>
<evidence type="ECO:0000256" key="11">
    <source>
        <dbReference type="ARBA" id="ARBA00048841"/>
    </source>
</evidence>
<dbReference type="Pfam" id="PF03447">
    <property type="entry name" value="NAD_binding_3"/>
    <property type="match status" value="1"/>
</dbReference>
<evidence type="ECO:0000256" key="7">
    <source>
        <dbReference type="ARBA" id="ARBA00022697"/>
    </source>
</evidence>
<dbReference type="GO" id="GO:0050661">
    <property type="term" value="F:NADP binding"/>
    <property type="evidence" value="ECO:0007669"/>
    <property type="project" value="InterPro"/>
</dbReference>
<keyword evidence="19" id="KW-1185">Reference proteome</keyword>
<dbReference type="NCBIfam" id="NF004976">
    <property type="entry name" value="PRK06349.1"/>
    <property type="match status" value="1"/>
</dbReference>
<dbReference type="GO" id="GO:0004412">
    <property type="term" value="F:homoserine dehydrogenase activity"/>
    <property type="evidence" value="ECO:0007669"/>
    <property type="project" value="UniProtKB-EC"/>
</dbReference>
<dbReference type="Gene3D" id="3.40.50.720">
    <property type="entry name" value="NAD(P)-binding Rossmann-like Domain"/>
    <property type="match status" value="1"/>
</dbReference>
<evidence type="ECO:0000256" key="1">
    <source>
        <dbReference type="ARBA" id="ARBA00005056"/>
    </source>
</evidence>
<comment type="pathway">
    <text evidence="1 14">Amino-acid biosynthesis; L-threonine biosynthesis; L-threonine from L-aspartate: step 3/5.</text>
</comment>
<dbReference type="InterPro" id="IPR001342">
    <property type="entry name" value="HDH_cat"/>
</dbReference>
<evidence type="ECO:0000256" key="3">
    <source>
        <dbReference type="ARBA" id="ARBA00006753"/>
    </source>
</evidence>
<comment type="pathway">
    <text evidence="2 14">Amino-acid biosynthesis; L-methionine biosynthesis via de novo pathway; L-homoserine from L-aspartate: step 3/3.</text>
</comment>
<evidence type="ECO:0000256" key="5">
    <source>
        <dbReference type="ARBA" id="ARBA00013376"/>
    </source>
</evidence>
<name>A0A3Q9BLA6_9LACT</name>
<sequence>MGETTLKETVKIGLLGFGTVGYGVYEILKNNQEKYLHLTQTKLEVSKILVHDTKAFPEAVEAGMPITDNFKEIIEDESIEIVVEVMGTIETARGFIVAALTNGKHVVTANKDLLAVYGDELYELAEKNGRDLYFEASVAGGIPILRALNESYIGDNLQEVLGIVNGTTNFMLTKMQEESYSYEEALRLAQELGFAESDPTGDVEGLDAARKMVILTKLAFGQSIRLDELDTKGISNILLEDFELAQQLGYTIKLIGSAKVEEGKLAVEVAPMLVPLDHPLSHVKNENNAVYVTGEAVGETMMYGPGAGRMPTANSVVADVLQIAKNIKINQTGKGLPVINSAVQLGTANVHYADVLLRCKQTEKTNEKAVSEIKADILTSKEGSIYLHLKEIHLDELNRVMDQLRNKAFVDIDAQYKSI</sequence>
<keyword evidence="10 14" id="KW-0486">Methionine biosynthesis</keyword>
<dbReference type="KEGG" id="jeh:EJN90_10705"/>
<evidence type="ECO:0000313" key="19">
    <source>
        <dbReference type="Proteomes" id="UP000273326"/>
    </source>
</evidence>
<dbReference type="EC" id="1.1.1.3" evidence="4 14"/>
<dbReference type="Gene3D" id="3.30.360.10">
    <property type="entry name" value="Dihydrodipicolinate Reductase, domain 2"/>
    <property type="match status" value="1"/>
</dbReference>
<dbReference type="Pfam" id="PF00742">
    <property type="entry name" value="Homoserine_dh"/>
    <property type="match status" value="1"/>
</dbReference>
<dbReference type="FunFam" id="3.30.360.10:FF:000005">
    <property type="entry name" value="Homoserine dehydrogenase"/>
    <property type="match status" value="1"/>
</dbReference>
<reference evidence="19" key="1">
    <citation type="submission" date="2018-12" db="EMBL/GenBank/DDBJ databases">
        <title>Complete genome sequencing of Jeotgalibaca sp. H21T32.</title>
        <authorList>
            <person name="Bae J.-W."/>
            <person name="Lee S.-Y."/>
        </authorList>
    </citation>
    <scope>NUCLEOTIDE SEQUENCE [LARGE SCALE GENOMIC DNA]</scope>
    <source>
        <strain evidence="19">H21T32</strain>
    </source>
</reference>
<evidence type="ECO:0000256" key="8">
    <source>
        <dbReference type="ARBA" id="ARBA00023002"/>
    </source>
</evidence>
<keyword evidence="7 14" id="KW-0791">Threonine biosynthesis</keyword>
<evidence type="ECO:0000256" key="2">
    <source>
        <dbReference type="ARBA" id="ARBA00005062"/>
    </source>
</evidence>
<keyword evidence="13 14" id="KW-0521">NADP</keyword>
<keyword evidence="9" id="KW-0915">Sodium</keyword>
<feature type="binding site" evidence="13">
    <location>
        <position position="111"/>
    </location>
    <ligand>
        <name>NADPH</name>
        <dbReference type="ChEBI" id="CHEBI:57783"/>
    </ligand>
</feature>
<dbReference type="PANTHER" id="PTHR43331">
    <property type="entry name" value="HOMOSERINE DEHYDROGENASE"/>
    <property type="match status" value="1"/>
</dbReference>
<dbReference type="SUPFAM" id="SSF51735">
    <property type="entry name" value="NAD(P)-binding Rossmann-fold domains"/>
    <property type="match status" value="1"/>
</dbReference>
<feature type="binding site" evidence="13">
    <location>
        <position position="196"/>
    </location>
    <ligand>
        <name>L-homoserine</name>
        <dbReference type="ChEBI" id="CHEBI:57476"/>
    </ligand>
</feature>
<comment type="similarity">
    <text evidence="3 15">Belongs to the homoserine dehydrogenase family.</text>
</comment>
<evidence type="ECO:0000256" key="13">
    <source>
        <dbReference type="PIRSR" id="PIRSR000098-2"/>
    </source>
</evidence>
<dbReference type="PANTHER" id="PTHR43331:SF1">
    <property type="entry name" value="HOMOSERINE DEHYDROGENASE"/>
    <property type="match status" value="1"/>
</dbReference>
<dbReference type="PIRSF" id="PIRSF000098">
    <property type="entry name" value="Homoser_dehydrog"/>
    <property type="match status" value="1"/>
</dbReference>
<feature type="domain" description="Homoserine dehydrogenase catalytic" evidence="16">
    <location>
        <begin position="143"/>
        <end position="321"/>
    </location>
</feature>
<feature type="domain" description="Aspartate/homoserine dehydrogenase NAD-binding" evidence="17">
    <location>
        <begin position="16"/>
        <end position="135"/>
    </location>
</feature>
<evidence type="ECO:0000256" key="12">
    <source>
        <dbReference type="PIRSR" id="PIRSR000098-1"/>
    </source>
</evidence>
<dbReference type="InterPro" id="IPR019811">
    <property type="entry name" value="HDH_CS"/>
</dbReference>
<gene>
    <name evidence="18" type="ORF">EJN90_10705</name>
</gene>
<dbReference type="EMBL" id="CP034465">
    <property type="protein sequence ID" value="AZP05068.1"/>
    <property type="molecule type" value="Genomic_DNA"/>
</dbReference>
<evidence type="ECO:0000256" key="15">
    <source>
        <dbReference type="RuleBase" id="RU004171"/>
    </source>
</evidence>
<organism evidence="18 19">
    <name type="scientific">Jeotgalibaca ciconiae</name>
    <dbReference type="NCBI Taxonomy" id="2496265"/>
    <lineage>
        <taxon>Bacteria</taxon>
        <taxon>Bacillati</taxon>
        <taxon>Bacillota</taxon>
        <taxon>Bacilli</taxon>
        <taxon>Lactobacillales</taxon>
        <taxon>Carnobacteriaceae</taxon>
        <taxon>Jeotgalibaca</taxon>
    </lineage>
</organism>
<keyword evidence="6 14" id="KW-0028">Amino-acid biosynthesis</keyword>
<dbReference type="OrthoDB" id="9808167at2"/>
<evidence type="ECO:0000256" key="10">
    <source>
        <dbReference type="ARBA" id="ARBA00023167"/>
    </source>
</evidence>